<keyword evidence="2" id="KW-0378">Hydrolase</keyword>
<dbReference type="Gene3D" id="1.50.10.100">
    <property type="entry name" value="Chondroitin AC/alginate lyase"/>
    <property type="match status" value="1"/>
</dbReference>
<dbReference type="SMART" id="SM00479">
    <property type="entry name" value="EXOIII"/>
    <property type="match status" value="1"/>
</dbReference>
<keyword evidence="3" id="KW-0269">Exonuclease</keyword>
<dbReference type="AlphaFoldDB" id="A0A0U1LTH8"/>
<keyword evidence="6" id="KW-1185">Reference proteome</keyword>
<dbReference type="Proteomes" id="UP000054383">
    <property type="component" value="Unassembled WGS sequence"/>
</dbReference>
<evidence type="ECO:0000256" key="3">
    <source>
        <dbReference type="ARBA" id="ARBA00022839"/>
    </source>
</evidence>
<dbReference type="InterPro" id="IPR012337">
    <property type="entry name" value="RNaseH-like_sf"/>
</dbReference>
<evidence type="ECO:0000313" key="6">
    <source>
        <dbReference type="Proteomes" id="UP000054383"/>
    </source>
</evidence>
<dbReference type="SUPFAM" id="SSF48230">
    <property type="entry name" value="Chondroitin AC/alginate lyase"/>
    <property type="match status" value="1"/>
</dbReference>
<protein>
    <recommendedName>
        <fullName evidence="4">Exonuclease domain-containing protein</fullName>
    </recommendedName>
</protein>
<dbReference type="InterPro" id="IPR022894">
    <property type="entry name" value="Oligoribonuclease"/>
</dbReference>
<dbReference type="CDD" id="cd06135">
    <property type="entry name" value="Orn"/>
    <property type="match status" value="1"/>
</dbReference>
<evidence type="ECO:0000259" key="4">
    <source>
        <dbReference type="SMART" id="SM00479"/>
    </source>
</evidence>
<gene>
    <name evidence="5" type="ORF">PISL3812_03079</name>
</gene>
<dbReference type="SUPFAM" id="SSF53098">
    <property type="entry name" value="Ribonuclease H-like"/>
    <property type="match status" value="1"/>
</dbReference>
<dbReference type="InterPro" id="IPR008929">
    <property type="entry name" value="Chondroitin_lyas"/>
</dbReference>
<dbReference type="PANTHER" id="PTHR38045:SF1">
    <property type="entry name" value="HEPARINASE II_III-LIKE PROTEIN"/>
    <property type="match status" value="1"/>
</dbReference>
<name>A0A0U1LTH8_TALIS</name>
<dbReference type="EMBL" id="CVMT01000002">
    <property type="protein sequence ID" value="CRG86076.1"/>
    <property type="molecule type" value="Genomic_DNA"/>
</dbReference>
<keyword evidence="1" id="KW-0540">Nuclease</keyword>
<sequence length="1124" mass="125835">MTGLDSETDQILQICCFVTDAQLQLLEPNGFETIIHQPKSTLDTMSQWCIDTHGKSGLTDAVLASTTDAATAAAELLAYIKQHVPEQRTAILAGNSVHADRAFLAKGPYAKVLDWLHYRLLDVSTLKEAARRWGSEELLRNAPPKRELHLARDDILESIAEMKYYREKLAQAKIITTDFKVDVTGTAYLSCNKSSQVLYTGHTSHGLPIYPNSNLSNPALRKTNCLSWVDDHTIPPENVSSISIRAQHPKIFAPMYKWHRLPFLIQQDPYLRKWNESIFQQADMYYGMPTVQYLPDGGLNGSGILDCARQIQLRVKHWAYAYRMSNDTRWASRTWEELLVASGNSSQYFGVSGDNWNTQHWLDVGELLTAFAIAYDWLYDIWTNDQRNAIMWSIISLGLNKGYEAYESDMWFLFVEGNWNCVTNAGIITGALAIYNEDPTGIAAKLLELAIPNAQQHCAQAVHSDGTWTETPDYWYFGVQTHAQMSSALLTATGSTHSLLTINPAFKKTPLFHIYALGMTDLFNYGDCGPEKFTATANAMLFYGDQLNKAADPLSMFWYDPQVTGGWYMGLPLDSNFSNTESPWVSMRSSWTDTTGLFVAMKAGPAVGHQTHSNIDAGDFVLDALGERWAGELCQSSYLSTGYFSSESQNSTRWLYYRTRTEGQNTIVYNRSNQIVDAKPSWIRFETTGEAQTGPISQVKKDSATYWIANLTNSYGGVHIERGIRLFNGRSQVLLQDEITEAISPCQWRMHTNATIKYRKGKRVAGLSRHVRLIELGLIVTYLDLFLNGKSLTAKIQSPEGLTFRTVKAARGESSPNLPGGETDPENSGVQVLAVDIPAGTHTIAVIFSPAWDAMFRWLGGVWDTLFALSTAEATLRLFSPLPSGAQTQVSVMSDPVERISLQSRRMEELEKEASALRRELQVTSTPPTTVIRTQDTRDYESTEARSIDALEIGSPIIDHCFRLFFRDYHPLLPVLDPTIMPNNLYGKSPVLFWVVVSIGARKNLAHPNLITALSSRVSPLILTSLSTRTRSLEAIKAMLLLMEWPFPSNPYQGEPSFVLSGALVHMAMQNGLHTPYLSKDVPKLEAQSSFMESSTVERIRLWAYVVIVYQRQDPKSHLGIPNA</sequence>
<dbReference type="InterPro" id="IPR013520">
    <property type="entry name" value="Ribonucl_H"/>
</dbReference>
<feature type="domain" description="Exonuclease" evidence="4">
    <location>
        <begin position="1"/>
        <end position="171"/>
    </location>
</feature>
<dbReference type="STRING" id="28573.A0A0U1LTH8"/>
<evidence type="ECO:0000256" key="1">
    <source>
        <dbReference type="ARBA" id="ARBA00022722"/>
    </source>
</evidence>
<reference evidence="5 6" key="1">
    <citation type="submission" date="2015-04" db="EMBL/GenBank/DDBJ databases">
        <authorList>
            <person name="Syromyatnikov M.Y."/>
            <person name="Popov V.N."/>
        </authorList>
    </citation>
    <scope>NUCLEOTIDE SEQUENCE [LARGE SCALE GENOMIC DNA]</scope>
    <source>
        <strain evidence="5">WF-38-12</strain>
    </source>
</reference>
<organism evidence="5 6">
    <name type="scientific">Talaromyces islandicus</name>
    <name type="common">Penicillium islandicum</name>
    <dbReference type="NCBI Taxonomy" id="28573"/>
    <lineage>
        <taxon>Eukaryota</taxon>
        <taxon>Fungi</taxon>
        <taxon>Dikarya</taxon>
        <taxon>Ascomycota</taxon>
        <taxon>Pezizomycotina</taxon>
        <taxon>Eurotiomycetes</taxon>
        <taxon>Eurotiomycetidae</taxon>
        <taxon>Eurotiales</taxon>
        <taxon>Trichocomaceae</taxon>
        <taxon>Talaromyces</taxon>
        <taxon>Talaromyces sect. Islandici</taxon>
    </lineage>
</organism>
<proteinExistence type="predicted"/>
<dbReference type="GO" id="GO:0003676">
    <property type="term" value="F:nucleic acid binding"/>
    <property type="evidence" value="ECO:0007669"/>
    <property type="project" value="InterPro"/>
</dbReference>
<evidence type="ECO:0000313" key="5">
    <source>
        <dbReference type="EMBL" id="CRG86076.1"/>
    </source>
</evidence>
<accession>A0A0U1LTH8</accession>
<dbReference type="OrthoDB" id="270189at2759"/>
<dbReference type="Gene3D" id="3.30.420.10">
    <property type="entry name" value="Ribonuclease H-like superfamily/Ribonuclease H"/>
    <property type="match status" value="1"/>
</dbReference>
<dbReference type="GO" id="GO:0000175">
    <property type="term" value="F:3'-5'-RNA exonuclease activity"/>
    <property type="evidence" value="ECO:0007669"/>
    <property type="project" value="InterPro"/>
</dbReference>
<dbReference type="InterPro" id="IPR036397">
    <property type="entry name" value="RNaseH_sf"/>
</dbReference>
<dbReference type="PANTHER" id="PTHR38045">
    <property type="entry name" value="CHROMOSOME 1, WHOLE GENOME SHOTGUN SEQUENCE"/>
    <property type="match status" value="1"/>
</dbReference>
<dbReference type="CDD" id="cd12148">
    <property type="entry name" value="fungal_TF_MHR"/>
    <property type="match status" value="1"/>
</dbReference>
<dbReference type="Pfam" id="PF00929">
    <property type="entry name" value="RNase_T"/>
    <property type="match status" value="1"/>
</dbReference>
<dbReference type="Gene3D" id="2.70.98.70">
    <property type="match status" value="1"/>
</dbReference>
<evidence type="ECO:0000256" key="2">
    <source>
        <dbReference type="ARBA" id="ARBA00022801"/>
    </source>
</evidence>
<dbReference type="NCBIfam" id="NF003765">
    <property type="entry name" value="PRK05359.1"/>
    <property type="match status" value="1"/>
</dbReference>